<feature type="transmembrane region" description="Helical" evidence="7">
    <location>
        <begin position="400"/>
        <end position="416"/>
    </location>
</feature>
<reference evidence="8 9" key="1">
    <citation type="journal article" date="2011" name="BMC Genomics">
        <title>Insight into cross-talk between intra-amoebal pathogens.</title>
        <authorList>
            <person name="Gimenez G."/>
            <person name="Bertelli C."/>
            <person name="Moliner C."/>
            <person name="Robert C."/>
            <person name="Raoult D."/>
            <person name="Fournier P.E."/>
            <person name="Greub G."/>
        </authorList>
    </citation>
    <scope>NUCLEOTIDE SEQUENCE [LARGE SCALE GENOMIC DNA]</scope>
    <source>
        <strain evidence="8 9">LLAP12</strain>
    </source>
</reference>
<dbReference type="InParanoid" id="G9EQR8"/>
<gene>
    <name evidence="8" type="ORF">LDG_7620</name>
</gene>
<comment type="subcellular location">
    <subcellularLocation>
        <location evidence="1">Cell membrane</location>
        <topology evidence="1">Multi-pass membrane protein</topology>
    </subcellularLocation>
</comment>
<dbReference type="GO" id="GO:0022857">
    <property type="term" value="F:transmembrane transporter activity"/>
    <property type="evidence" value="ECO:0007669"/>
    <property type="project" value="InterPro"/>
</dbReference>
<dbReference type="FunCoup" id="G9EQR8">
    <property type="interactions" value="33"/>
</dbReference>
<feature type="transmembrane region" description="Helical" evidence="7">
    <location>
        <begin position="377"/>
        <end position="394"/>
    </location>
</feature>
<name>G9EQR8_9GAMM</name>
<accession>G9EQR8</accession>
<evidence type="ECO:0000256" key="5">
    <source>
        <dbReference type="ARBA" id="ARBA00022989"/>
    </source>
</evidence>
<evidence type="ECO:0000256" key="6">
    <source>
        <dbReference type="ARBA" id="ARBA00023136"/>
    </source>
</evidence>
<feature type="transmembrane region" description="Helical" evidence="7">
    <location>
        <begin position="421"/>
        <end position="438"/>
    </location>
</feature>
<dbReference type="HOGENOM" id="CLU_023734_0_0_6"/>
<feature type="transmembrane region" description="Helical" evidence="7">
    <location>
        <begin position="450"/>
        <end position="471"/>
    </location>
</feature>
<feature type="transmembrane region" description="Helical" evidence="7">
    <location>
        <begin position="43"/>
        <end position="61"/>
    </location>
</feature>
<dbReference type="AlphaFoldDB" id="G9EQR8"/>
<keyword evidence="6 7" id="KW-0472">Membrane</keyword>
<keyword evidence="5 7" id="KW-1133">Transmembrane helix</keyword>
<dbReference type="InterPro" id="IPR006726">
    <property type="entry name" value="PHBA_efflux_AaeB/fusaric-R"/>
</dbReference>
<evidence type="ECO:0000256" key="2">
    <source>
        <dbReference type="ARBA" id="ARBA00022448"/>
    </source>
</evidence>
<evidence type="ECO:0000256" key="7">
    <source>
        <dbReference type="SAM" id="Phobius"/>
    </source>
</evidence>
<keyword evidence="9" id="KW-1185">Reference proteome</keyword>
<dbReference type="PANTHER" id="PTHR30509:SF9">
    <property type="entry name" value="MULTIDRUG RESISTANCE PROTEIN MDTO"/>
    <property type="match status" value="1"/>
</dbReference>
<dbReference type="EMBL" id="JH413832">
    <property type="protein sequence ID" value="EHL30289.1"/>
    <property type="molecule type" value="Genomic_DNA"/>
</dbReference>
<sequence>MSVVVVSNLYTGSIIDKAVLRIIGTIAGAFVGFYVAGLVANSFLLYFLSCFLIVSIGAYYYSFSVNGYAYLLGSLCAFIIISQLALDPQNAFFVAIWRPVEIGIGVLVSAISVYFIFPNHLKDNVSEQLTALFADFSAEFKQIFATLMHEKPDFSPLIRSNLTIKKKLRKAVELVGAMNHELGVSQARTDEIRALLNSFYELSRQLHYLSIISPQHSDLKTIQSAPIAQVFQAIYDDLHRLQHVFIAQTSEPVLLQTGVAIADLEKQLGAFPSNYVYSLVHFFQHVSQSLIFIRSLLARTPITAAAKIQTLKLQDRLRTDPDLIKRSIKAGLSVILALAFWLTSNWPGGLNGIISSLIISIRKNLFEMKNISIHRLLGCFLGGGIALFALFITAMDLYDFVLVFLGSVWAFTYFMFKFPKYAYIGLQANIALIISLAQEGGPPVDLSPPLQRLGGVVIGIVASFIVANLIWRSDVWTMLNRYLEKLYTYMTYNLRQVLLVPANQKILHDLANLFWLTRGLLESLADEPLTAKKHNTLIELTARFESLVMTQATISHILVTIDHEQVRRTAIFFDCDLSLYEQNILTCFAQHDTVGGLKLSHQLLVVLSEIGDKPAFSKVKQEDLRVFLVYMNALNQLALRIH</sequence>
<evidence type="ECO:0000256" key="1">
    <source>
        <dbReference type="ARBA" id="ARBA00004651"/>
    </source>
</evidence>
<keyword evidence="2" id="KW-0813">Transport</keyword>
<feature type="transmembrane region" description="Helical" evidence="7">
    <location>
        <begin position="92"/>
        <end position="117"/>
    </location>
</feature>
<feature type="transmembrane region" description="Helical" evidence="7">
    <location>
        <begin position="68"/>
        <end position="86"/>
    </location>
</feature>
<dbReference type="Proteomes" id="UP000002770">
    <property type="component" value="Unassembled WGS sequence"/>
</dbReference>
<dbReference type="Pfam" id="PF04632">
    <property type="entry name" value="FUSC"/>
    <property type="match status" value="1"/>
</dbReference>
<evidence type="ECO:0000256" key="4">
    <source>
        <dbReference type="ARBA" id="ARBA00022692"/>
    </source>
</evidence>
<organism evidence="8 9">
    <name type="scientific">Legionella drancourtii LLAP12</name>
    <dbReference type="NCBI Taxonomy" id="658187"/>
    <lineage>
        <taxon>Bacteria</taxon>
        <taxon>Pseudomonadati</taxon>
        <taxon>Pseudomonadota</taxon>
        <taxon>Gammaproteobacteria</taxon>
        <taxon>Legionellales</taxon>
        <taxon>Legionellaceae</taxon>
        <taxon>Legionella</taxon>
    </lineage>
</organism>
<dbReference type="eggNOG" id="COG1289">
    <property type="taxonomic scope" value="Bacteria"/>
</dbReference>
<evidence type="ECO:0000256" key="3">
    <source>
        <dbReference type="ARBA" id="ARBA00022475"/>
    </source>
</evidence>
<dbReference type="STRING" id="658187.LDG_7620"/>
<evidence type="ECO:0000313" key="8">
    <source>
        <dbReference type="EMBL" id="EHL30289.1"/>
    </source>
</evidence>
<dbReference type="GO" id="GO:0005886">
    <property type="term" value="C:plasma membrane"/>
    <property type="evidence" value="ECO:0007669"/>
    <property type="project" value="UniProtKB-SubCell"/>
</dbReference>
<keyword evidence="3" id="KW-1003">Cell membrane</keyword>
<protein>
    <recommendedName>
        <fullName evidence="10">p-hydroxybenzoic acid efflux pump subunit AaeB</fullName>
    </recommendedName>
</protein>
<evidence type="ECO:0008006" key="10">
    <source>
        <dbReference type="Google" id="ProtNLM"/>
    </source>
</evidence>
<feature type="transmembrane region" description="Helical" evidence="7">
    <location>
        <begin position="18"/>
        <end position="37"/>
    </location>
</feature>
<proteinExistence type="predicted"/>
<keyword evidence="4 7" id="KW-0812">Transmembrane</keyword>
<evidence type="ECO:0000313" key="9">
    <source>
        <dbReference type="Proteomes" id="UP000002770"/>
    </source>
</evidence>
<dbReference type="PANTHER" id="PTHR30509">
    <property type="entry name" value="P-HYDROXYBENZOIC ACID EFFLUX PUMP SUBUNIT-RELATED"/>
    <property type="match status" value="1"/>
</dbReference>